<reference evidence="2" key="1">
    <citation type="submission" date="2023-06" db="EMBL/GenBank/DDBJ databases">
        <authorList>
            <consortium name="Lawrence Berkeley National Laboratory"/>
            <person name="Ahrendt S."/>
            <person name="Sahu N."/>
            <person name="Indic B."/>
            <person name="Wong-Bajracharya J."/>
            <person name="Merenyi Z."/>
            <person name="Ke H.-M."/>
            <person name="Monk M."/>
            <person name="Kocsube S."/>
            <person name="Drula E."/>
            <person name="Lipzen A."/>
            <person name="Balint B."/>
            <person name="Henrissat B."/>
            <person name="Andreopoulos B."/>
            <person name="Martin F.M."/>
            <person name="Harder C.B."/>
            <person name="Rigling D."/>
            <person name="Ford K.L."/>
            <person name="Foster G.D."/>
            <person name="Pangilinan J."/>
            <person name="Papanicolaou A."/>
            <person name="Barry K."/>
            <person name="LaButti K."/>
            <person name="Viragh M."/>
            <person name="Koriabine M."/>
            <person name="Yan M."/>
            <person name="Riley R."/>
            <person name="Champramary S."/>
            <person name="Plett K.L."/>
            <person name="Tsai I.J."/>
            <person name="Slot J."/>
            <person name="Sipos G."/>
            <person name="Plett J."/>
            <person name="Nagy L.G."/>
            <person name="Grigoriev I.V."/>
        </authorList>
    </citation>
    <scope>NUCLEOTIDE SEQUENCE</scope>
    <source>
        <strain evidence="2">HWK02</strain>
    </source>
</reference>
<evidence type="ECO:0000313" key="2">
    <source>
        <dbReference type="EMBL" id="KAK0490117.1"/>
    </source>
</evidence>
<organism evidence="2 3">
    <name type="scientific">Armillaria luteobubalina</name>
    <dbReference type="NCBI Taxonomy" id="153913"/>
    <lineage>
        <taxon>Eukaryota</taxon>
        <taxon>Fungi</taxon>
        <taxon>Dikarya</taxon>
        <taxon>Basidiomycota</taxon>
        <taxon>Agaricomycotina</taxon>
        <taxon>Agaricomycetes</taxon>
        <taxon>Agaricomycetidae</taxon>
        <taxon>Agaricales</taxon>
        <taxon>Marasmiineae</taxon>
        <taxon>Physalacriaceae</taxon>
        <taxon>Armillaria</taxon>
    </lineage>
</organism>
<sequence length="586" mass="65874">MLPEDLVPSKLRGDPNLLLHNGAAANGPFDSKYGTILDGQDSFAREVYMQANYRYGIDDHVEWPQAYIEQYPHFACIHRVAPEENKALCPLFHGLTQYNFVECDDTAIVKGVGCLCHSTFLRLQSACQGVIDSVGSISGSSTMLSGLRSHVSIIELLLGCLHALPTSFTRICLTVAETQCVVRELHAFVEYMAIYKPLMEAPESDAPSMPVNDTLVVFVGSSSDPQKYHKIQDFTMHSTRWVDPFALSTPIIMGWEDVPVTMSTTSSSRYSPYQKKGSGSQVKGSSHQLTDPKHPFLPPLVEPWHLGLLAVIADLSRCHSSARPEASNPTAIPCENQYAFPRPDIIATLNMEEKVKSYLVSWLHLRAPLYARLTVTEQVPANLYHQEWQTVLAMGFLRSAGETSGHAAKRREEVQKMMSGYLEEFPLRADNDAHTAFWQGKAYESLTSEEQQEVCWELDVSRCFPNGHHLPGQIDVGCANYGVVHHLWLQRAPYIFAMKKMMRAWNGPHPALLDKVQTMGWTENDFLELKKTVAAYYTDSFYLYFGHAPVLPCQLLHRSSEDYVPEVQARMSTSWSGVYMDIEELI</sequence>
<name>A0AA39PT80_9AGAR</name>
<evidence type="ECO:0000313" key="3">
    <source>
        <dbReference type="Proteomes" id="UP001175228"/>
    </source>
</evidence>
<keyword evidence="3" id="KW-1185">Reference proteome</keyword>
<dbReference type="Proteomes" id="UP001175228">
    <property type="component" value="Unassembled WGS sequence"/>
</dbReference>
<feature type="compositionally biased region" description="Low complexity" evidence="1">
    <location>
        <begin position="274"/>
        <end position="288"/>
    </location>
</feature>
<dbReference type="EMBL" id="JAUEPU010000034">
    <property type="protein sequence ID" value="KAK0490117.1"/>
    <property type="molecule type" value="Genomic_DNA"/>
</dbReference>
<evidence type="ECO:0000256" key="1">
    <source>
        <dbReference type="SAM" id="MobiDB-lite"/>
    </source>
</evidence>
<feature type="region of interest" description="Disordered" evidence="1">
    <location>
        <begin position="265"/>
        <end position="290"/>
    </location>
</feature>
<accession>A0AA39PT80</accession>
<dbReference type="AlphaFoldDB" id="A0AA39PT80"/>
<gene>
    <name evidence="2" type="ORF">EDD18DRAFT_1358754</name>
</gene>
<proteinExistence type="predicted"/>
<comment type="caution">
    <text evidence="2">The sequence shown here is derived from an EMBL/GenBank/DDBJ whole genome shotgun (WGS) entry which is preliminary data.</text>
</comment>
<protein>
    <submittedName>
        <fullName evidence="2">Uncharacterized protein</fullName>
    </submittedName>
</protein>